<gene>
    <name evidence="1" type="ORF">MPL3356_110195</name>
</gene>
<dbReference type="PANTHER" id="PTHR33835">
    <property type="entry name" value="YALI0C07656P"/>
    <property type="match status" value="1"/>
</dbReference>
<organism evidence="1 2">
    <name type="scientific">Mesorhizobium plurifarium</name>
    <dbReference type="NCBI Taxonomy" id="69974"/>
    <lineage>
        <taxon>Bacteria</taxon>
        <taxon>Pseudomonadati</taxon>
        <taxon>Pseudomonadota</taxon>
        <taxon>Alphaproteobacteria</taxon>
        <taxon>Hyphomicrobiales</taxon>
        <taxon>Phyllobacteriaceae</taxon>
        <taxon>Mesorhizobium</taxon>
    </lineage>
</organism>
<dbReference type="AlphaFoldDB" id="A0A090DFI8"/>
<reference evidence="2" key="1">
    <citation type="submission" date="2014-08" db="EMBL/GenBank/DDBJ databases">
        <authorList>
            <person name="Moulin L."/>
        </authorList>
    </citation>
    <scope>NUCLEOTIDE SEQUENCE [LARGE SCALE GENOMIC DNA]</scope>
</reference>
<evidence type="ECO:0000313" key="2">
    <source>
        <dbReference type="Proteomes" id="UP000045285"/>
    </source>
</evidence>
<keyword evidence="2" id="KW-1185">Reference proteome</keyword>
<dbReference type="PANTHER" id="PTHR33835:SF1">
    <property type="entry name" value="METALLO-BETA-LACTAMASE DOMAIN-CONTAINING PROTEIN"/>
    <property type="match status" value="1"/>
</dbReference>
<accession>A0A090DFI8</accession>
<dbReference type="SUPFAM" id="SSF56281">
    <property type="entry name" value="Metallo-hydrolase/oxidoreductase"/>
    <property type="match status" value="1"/>
</dbReference>
<dbReference type="Pfam" id="PF14234">
    <property type="entry name" value="DUF4336"/>
    <property type="match status" value="1"/>
</dbReference>
<dbReference type="Proteomes" id="UP000045285">
    <property type="component" value="Unassembled WGS sequence"/>
</dbReference>
<dbReference type="EMBL" id="CCMZ01000003">
    <property type="protein sequence ID" value="CDX11847.1"/>
    <property type="molecule type" value="Genomic_DNA"/>
</dbReference>
<sequence length="265" mass="29930">MRNRSGNSGALAGDIMSGHPSPGPLLEPYAPLNVLKPVAPDVWIVDGPEITFAWIGLKLPFSTRMTVIRLDSGGLILHSPVEYSPGLRSALESLGPIRFLVAPNSLHYWCIPEWKAQMPSVPVLAVPGLAERAKRPVFVDQSLMDRQSPWPEEIDLLVVKGDMLTEAVFFHRASRTLILTDLIENFELKRIHSWLFRTLVRLSGAADPDGKAPIDMQLTFFRSGQALRKAVRQMIVWRPERIIIAHGRWYQKDGVKELRRAFRWV</sequence>
<proteinExistence type="predicted"/>
<protein>
    <recommendedName>
        <fullName evidence="3">DUF4336 domain-containing protein</fullName>
    </recommendedName>
</protein>
<evidence type="ECO:0008006" key="3">
    <source>
        <dbReference type="Google" id="ProtNLM"/>
    </source>
</evidence>
<dbReference type="InterPro" id="IPR025638">
    <property type="entry name" value="DUF4336"/>
</dbReference>
<evidence type="ECO:0000313" key="1">
    <source>
        <dbReference type="EMBL" id="CDX11847.1"/>
    </source>
</evidence>
<dbReference type="InterPro" id="IPR036866">
    <property type="entry name" value="RibonucZ/Hydroxyglut_hydro"/>
</dbReference>
<name>A0A090DFI8_MESPL</name>